<dbReference type="PANTHER" id="PTHR22617">
    <property type="entry name" value="CHEMOTAXIS SENSOR HISTIDINE KINASE-RELATED"/>
    <property type="match status" value="1"/>
</dbReference>
<evidence type="ECO:0000256" key="1">
    <source>
        <dbReference type="ARBA" id="ARBA00004496"/>
    </source>
</evidence>
<evidence type="ECO:0000313" key="6">
    <source>
        <dbReference type="Proteomes" id="UP000287687"/>
    </source>
</evidence>
<protein>
    <recommendedName>
        <fullName evidence="2">Chemotaxis protein CheW</fullName>
    </recommendedName>
</protein>
<dbReference type="SUPFAM" id="SSF50341">
    <property type="entry name" value="CheW-like"/>
    <property type="match status" value="3"/>
</dbReference>
<evidence type="ECO:0000256" key="2">
    <source>
        <dbReference type="ARBA" id="ARBA00021483"/>
    </source>
</evidence>
<sequence>MSYEDAVVENDDAISAEKSDNQFVTFSVEGELFAAPMAPVQEIIRVPELARVPLAPASLLGLSNLRGRVLPIVNLRRIFGLPDIANTDSTRALVINLGTPMGFVVDRVASVIAVDEETIESVAGISSSIDTDLLTGVVKNADGEMVMILDFGRLVAGEFASAVAGSKGAGGAGVEQAMHNADEAEEEASDELQLVSFTVDGQEYAAEIASVQEIVQVPARTVLVPNMPGHVLGLMTLRERLLPLVSLRVMLGLPRMTVDETQRIVVLGLAGGQTVGVVADSVDEVLRIPHNEVERMPSLLSKSGELEEVSSVCRLDGGKRLVSVLDTARMFDNAALKSVLAQAARPESKVSDSEEQDNEDLDSIEDDEQVVVFRLGEEEFGVPIAAVHEIVRVPEKLTHVPKAPHFVEGVINLRGAVLPVIDQRRRLGLADLERNDRQRIMVYAFNNTRTGFIVDAVTEVLKIPKNAIERTPSLSGEQQRILGRIANLENQKRMIMLLDPMALLSDTEVAKISAIE</sequence>
<feature type="domain" description="CheW-like" evidence="4">
    <location>
        <begin position="20"/>
        <end position="160"/>
    </location>
</feature>
<dbReference type="Gene3D" id="2.30.30.40">
    <property type="entry name" value="SH3 Domains"/>
    <property type="match status" value="3"/>
</dbReference>
<dbReference type="Gene3D" id="2.40.50.180">
    <property type="entry name" value="CheA-289, Domain 4"/>
    <property type="match status" value="3"/>
</dbReference>
<dbReference type="OrthoDB" id="3291462at2"/>
<dbReference type="RefSeq" id="WP_128440835.1">
    <property type="nucleotide sequence ID" value="NZ_SBIP01000001.1"/>
</dbReference>
<organism evidence="5 6">
    <name type="scientific">Neorhizobium lilium</name>
    <dbReference type="NCBI Taxonomy" id="2503024"/>
    <lineage>
        <taxon>Bacteria</taxon>
        <taxon>Pseudomonadati</taxon>
        <taxon>Pseudomonadota</taxon>
        <taxon>Alphaproteobacteria</taxon>
        <taxon>Hyphomicrobiales</taxon>
        <taxon>Rhizobiaceae</taxon>
        <taxon>Rhizobium/Agrobacterium group</taxon>
        <taxon>Neorhizobium</taxon>
    </lineage>
</organism>
<dbReference type="Proteomes" id="UP000287687">
    <property type="component" value="Unassembled WGS sequence"/>
</dbReference>
<evidence type="ECO:0000259" key="4">
    <source>
        <dbReference type="PROSITE" id="PS50851"/>
    </source>
</evidence>
<dbReference type="AlphaFoldDB" id="A0A444LL57"/>
<dbReference type="InterPro" id="IPR039315">
    <property type="entry name" value="CheW"/>
</dbReference>
<dbReference type="Pfam" id="PF01584">
    <property type="entry name" value="CheW"/>
    <property type="match status" value="3"/>
</dbReference>
<dbReference type="PANTHER" id="PTHR22617:SF45">
    <property type="entry name" value="CHEMOTAXIS PROTEIN CHEW"/>
    <property type="match status" value="1"/>
</dbReference>
<dbReference type="InterPro" id="IPR036061">
    <property type="entry name" value="CheW-like_dom_sf"/>
</dbReference>
<dbReference type="GO" id="GO:0005829">
    <property type="term" value="C:cytosol"/>
    <property type="evidence" value="ECO:0007669"/>
    <property type="project" value="TreeGrafter"/>
</dbReference>
<keyword evidence="6" id="KW-1185">Reference proteome</keyword>
<accession>A0A444LL57</accession>
<keyword evidence="3" id="KW-0963">Cytoplasm</keyword>
<dbReference type="SMART" id="SM00260">
    <property type="entry name" value="CheW"/>
    <property type="match status" value="3"/>
</dbReference>
<comment type="subcellular location">
    <subcellularLocation>
        <location evidence="1">Cytoplasm</location>
    </subcellularLocation>
</comment>
<gene>
    <name evidence="5" type="ORF">EPK99_01355</name>
</gene>
<proteinExistence type="predicted"/>
<evidence type="ECO:0000313" key="5">
    <source>
        <dbReference type="EMBL" id="RWX81008.1"/>
    </source>
</evidence>
<evidence type="ECO:0000256" key="3">
    <source>
        <dbReference type="ARBA" id="ARBA00022490"/>
    </source>
</evidence>
<feature type="domain" description="CheW-like" evidence="4">
    <location>
        <begin position="191"/>
        <end position="336"/>
    </location>
</feature>
<dbReference type="InterPro" id="IPR002545">
    <property type="entry name" value="CheW-lke_dom"/>
</dbReference>
<feature type="domain" description="CheW-like" evidence="4">
    <location>
        <begin position="367"/>
        <end position="509"/>
    </location>
</feature>
<name>A0A444LL57_9HYPH</name>
<dbReference type="EMBL" id="SBIP01000001">
    <property type="protein sequence ID" value="RWX81008.1"/>
    <property type="molecule type" value="Genomic_DNA"/>
</dbReference>
<reference evidence="5 6" key="1">
    <citation type="submission" date="2019-01" db="EMBL/GenBank/DDBJ databases">
        <title>The draft genome of Rhizobium sp. 24NR.</title>
        <authorList>
            <person name="Liu L."/>
            <person name="Liang L."/>
            <person name="Shi S."/>
            <person name="Xu L."/>
            <person name="Wang X."/>
            <person name="Li L."/>
            <person name="Zhang X."/>
        </authorList>
    </citation>
    <scope>NUCLEOTIDE SEQUENCE [LARGE SCALE GENOMIC DNA]</scope>
    <source>
        <strain evidence="5 6">24NR</strain>
    </source>
</reference>
<comment type="caution">
    <text evidence="5">The sequence shown here is derived from an EMBL/GenBank/DDBJ whole genome shotgun (WGS) entry which is preliminary data.</text>
</comment>
<dbReference type="GO" id="GO:0007165">
    <property type="term" value="P:signal transduction"/>
    <property type="evidence" value="ECO:0007669"/>
    <property type="project" value="InterPro"/>
</dbReference>
<dbReference type="GO" id="GO:0006935">
    <property type="term" value="P:chemotaxis"/>
    <property type="evidence" value="ECO:0007669"/>
    <property type="project" value="InterPro"/>
</dbReference>
<dbReference type="PROSITE" id="PS50851">
    <property type="entry name" value="CHEW"/>
    <property type="match status" value="3"/>
</dbReference>